<feature type="region of interest" description="Disordered" evidence="2">
    <location>
        <begin position="1"/>
        <end position="21"/>
    </location>
</feature>
<dbReference type="GeneID" id="14541720"/>
<dbReference type="SMART" id="SM00355">
    <property type="entry name" value="ZnF_C2H2"/>
    <property type="match status" value="3"/>
</dbReference>
<dbReference type="OrthoDB" id="18440at2759"/>
<dbReference type="InterPro" id="IPR039258">
    <property type="entry name" value="ZNF511"/>
</dbReference>
<dbReference type="EMBL" id="HE681724">
    <property type="protein sequence ID" value="CCG24604.1"/>
    <property type="molecule type" value="Genomic_DNA"/>
</dbReference>
<protein>
    <recommendedName>
        <fullName evidence="3">C2H2-type domain-containing protein</fullName>
    </recommendedName>
</protein>
<dbReference type="GO" id="GO:0008270">
    <property type="term" value="F:zinc ion binding"/>
    <property type="evidence" value="ECO:0007669"/>
    <property type="project" value="UniProtKB-KW"/>
</dbReference>
<evidence type="ECO:0000256" key="1">
    <source>
        <dbReference type="PROSITE-ProRule" id="PRU00042"/>
    </source>
</evidence>
<dbReference type="KEGG" id="cot:CORT_0F03805"/>
<evidence type="ECO:0000313" key="5">
    <source>
        <dbReference type="Proteomes" id="UP000005018"/>
    </source>
</evidence>
<name>H8X9D8_CANO9</name>
<dbReference type="Proteomes" id="UP000005018">
    <property type="component" value="Chromosome 6"/>
</dbReference>
<sequence length="139" mass="15885">MGKRSREETDDDSKPNTQDNTATSHCPFCSTLIYGYNGFQTHFLTFHEYQCLACDKIFPSRYILDLHIDEYHNPILKTQGEREGGEGKSILRCLSENCAIAFTSLDVRTNHLINHHNYPETYPFNITSQGISSPQSTTF</sequence>
<proteinExistence type="predicted"/>
<dbReference type="RefSeq" id="XP_003870732.1">
    <property type="nucleotide sequence ID" value="XM_003870683.1"/>
</dbReference>
<keyword evidence="5" id="KW-1185">Reference proteome</keyword>
<dbReference type="Gene3D" id="3.30.160.60">
    <property type="entry name" value="Classic Zinc Finger"/>
    <property type="match status" value="1"/>
</dbReference>
<dbReference type="PROSITE" id="PS00028">
    <property type="entry name" value="ZINC_FINGER_C2H2_1"/>
    <property type="match status" value="1"/>
</dbReference>
<feature type="domain" description="C2H2-type" evidence="3">
    <location>
        <begin position="49"/>
        <end position="72"/>
    </location>
</feature>
<dbReference type="eggNOG" id="KOG4173">
    <property type="taxonomic scope" value="Eukaryota"/>
</dbReference>
<dbReference type="AlphaFoldDB" id="H8X9D8"/>
<accession>H8X9D8</accession>
<keyword evidence="1" id="KW-0862">Zinc</keyword>
<evidence type="ECO:0000313" key="4">
    <source>
        <dbReference type="EMBL" id="CCG24604.1"/>
    </source>
</evidence>
<dbReference type="PROSITE" id="PS50157">
    <property type="entry name" value="ZINC_FINGER_C2H2_2"/>
    <property type="match status" value="1"/>
</dbReference>
<evidence type="ECO:0000256" key="2">
    <source>
        <dbReference type="SAM" id="MobiDB-lite"/>
    </source>
</evidence>
<dbReference type="PANTHER" id="PTHR21354">
    <property type="entry name" value="ZINC FINGER PROTEIN 511"/>
    <property type="match status" value="1"/>
</dbReference>
<dbReference type="InterPro" id="IPR013087">
    <property type="entry name" value="Znf_C2H2_type"/>
</dbReference>
<organism evidence="4 5">
    <name type="scientific">Candida orthopsilosis (strain 90-125)</name>
    <name type="common">Yeast</name>
    <dbReference type="NCBI Taxonomy" id="1136231"/>
    <lineage>
        <taxon>Eukaryota</taxon>
        <taxon>Fungi</taxon>
        <taxon>Dikarya</taxon>
        <taxon>Ascomycota</taxon>
        <taxon>Saccharomycotina</taxon>
        <taxon>Pichiomycetes</taxon>
        <taxon>Debaryomycetaceae</taxon>
        <taxon>Candida/Lodderomyces clade</taxon>
        <taxon>Candida</taxon>
    </lineage>
</organism>
<dbReference type="PANTHER" id="PTHR21354:SF0">
    <property type="entry name" value="ZINC FINGER PROTEIN 511"/>
    <property type="match status" value="1"/>
</dbReference>
<gene>
    <name evidence="4" type="ORF">CORT_0F03805</name>
</gene>
<reference evidence="4 5" key="1">
    <citation type="journal article" date="2012" name="PLoS ONE">
        <title>Sequence and analysis of the genome of the pathogenic yeast Candida orthopsilosis.</title>
        <authorList>
            <person name="Riccombeni A."/>
            <person name="Vidanes G."/>
            <person name="Proux-Wera E."/>
            <person name="Wolfe K.H."/>
            <person name="Butler G."/>
        </authorList>
    </citation>
    <scope>NUCLEOTIDE SEQUENCE [LARGE SCALE GENOMIC DNA]</scope>
    <source>
        <strain evidence="4 5">Co 90-125</strain>
    </source>
</reference>
<evidence type="ECO:0000259" key="3">
    <source>
        <dbReference type="PROSITE" id="PS50157"/>
    </source>
</evidence>
<keyword evidence="1" id="KW-0863">Zinc-finger</keyword>
<keyword evidence="1" id="KW-0479">Metal-binding</keyword>
<dbReference type="HOGENOM" id="CLU_092647_3_2_1"/>